<dbReference type="OMA" id="DIGNCGF"/>
<sequence length="548" mass="57924">MGRSTEARRPPNEQAPQGPEPSDDVSDVLARTSLSLAGHALPPPAAVAQTLARFMQLRRLDVSDMQASDDAPSGLNDLHWLAKAERLSKKRARDGALPLSQRLTWLNVASNAALGSRDDDLDGLELMEALNVLNVSHCALKVLPPAISALRGLKALVLSHNHIAALPAAFPHLPELNTLVLSNNELTQLPATLPSSLPSLKKLSLGHNRLEGGGLPDWSVCSNLREVRLGGNSSLRVLPAHLSSWGRGVDGGAPGLVLLDVSDCGLDAWEAVEPLVTMPQQTERHGLANLVAKGNGIADDAEYRGKLCAALPALRILDHVRLFPKKGTQAAPDTDDAPAADVVRASKEDDEPAPMPRASRPREVAAPAMTASKRAKAPPAHAKRTRDESAAPASRDAFFVPQDKGPAASAPTPSKRRKTDAPPAEVHGVAEPKKPRKRSGRGPKRRAAAPREAEAPESPEPPAPAAPAPPKTKKTRRKKSSKAVELDMDAPVAEPAKTPGPAPRAPSPPPAARADTGVVQIVDVGRAQRPSTPAATLLGRRDDEWGGW</sequence>
<dbReference type="OrthoDB" id="1517790at2759"/>
<feature type="compositionally biased region" description="Basic and acidic residues" evidence="3">
    <location>
        <begin position="1"/>
        <end position="11"/>
    </location>
</feature>
<dbReference type="PANTHER" id="PTHR48051">
    <property type="match status" value="1"/>
</dbReference>
<proteinExistence type="predicted"/>
<dbReference type="InterPro" id="IPR050216">
    <property type="entry name" value="LRR_domain-containing"/>
</dbReference>
<feature type="compositionally biased region" description="Basic residues" evidence="3">
    <location>
        <begin position="471"/>
        <end position="481"/>
    </location>
</feature>
<evidence type="ECO:0000256" key="2">
    <source>
        <dbReference type="ARBA" id="ARBA00022737"/>
    </source>
</evidence>
<evidence type="ECO:0000256" key="1">
    <source>
        <dbReference type="ARBA" id="ARBA00022614"/>
    </source>
</evidence>
<keyword evidence="5" id="KW-1185">Reference proteome</keyword>
<dbReference type="Proteomes" id="UP000186303">
    <property type="component" value="Chromosome 3"/>
</dbReference>
<evidence type="ECO:0000256" key="3">
    <source>
        <dbReference type="SAM" id="MobiDB-lite"/>
    </source>
</evidence>
<feature type="compositionally biased region" description="Basic and acidic residues" evidence="3">
    <location>
        <begin position="539"/>
        <end position="548"/>
    </location>
</feature>
<evidence type="ECO:0000313" key="5">
    <source>
        <dbReference type="Proteomes" id="UP000186303"/>
    </source>
</evidence>
<dbReference type="Pfam" id="PF13855">
    <property type="entry name" value="LRR_8"/>
    <property type="match status" value="1"/>
</dbReference>
<dbReference type="VEuPathDB" id="FungiDB:MSYG_1864"/>
<dbReference type="STRING" id="1230383.M5ERN4"/>
<keyword evidence="2" id="KW-0677">Repeat</keyword>
<dbReference type="EMBL" id="LT671823">
    <property type="protein sequence ID" value="SHO77524.1"/>
    <property type="molecule type" value="Genomic_DNA"/>
</dbReference>
<organism evidence="4 5">
    <name type="scientific">Malassezia sympodialis (strain ATCC 42132)</name>
    <name type="common">Atopic eczema-associated yeast</name>
    <dbReference type="NCBI Taxonomy" id="1230383"/>
    <lineage>
        <taxon>Eukaryota</taxon>
        <taxon>Fungi</taxon>
        <taxon>Dikarya</taxon>
        <taxon>Basidiomycota</taxon>
        <taxon>Ustilaginomycotina</taxon>
        <taxon>Malasseziomycetes</taxon>
        <taxon>Malasseziales</taxon>
        <taxon>Malasseziaceae</taxon>
        <taxon>Malassezia</taxon>
    </lineage>
</organism>
<dbReference type="SUPFAM" id="SSF52058">
    <property type="entry name" value="L domain-like"/>
    <property type="match status" value="1"/>
</dbReference>
<feature type="compositionally biased region" description="Pro residues" evidence="3">
    <location>
        <begin position="498"/>
        <end position="511"/>
    </location>
</feature>
<dbReference type="Gene3D" id="3.80.10.10">
    <property type="entry name" value="Ribonuclease Inhibitor"/>
    <property type="match status" value="2"/>
</dbReference>
<dbReference type="HOGENOM" id="CLU_497022_0_0_1"/>
<feature type="region of interest" description="Disordered" evidence="3">
    <location>
        <begin position="344"/>
        <end position="548"/>
    </location>
</feature>
<name>M5ERN4_MALS4</name>
<accession>M5ERN4</accession>
<dbReference type="RefSeq" id="XP_018741684.1">
    <property type="nucleotide sequence ID" value="XM_018885089.1"/>
</dbReference>
<dbReference type="PANTHER" id="PTHR48051:SF46">
    <property type="entry name" value="LEUCINE RICH REPEAT-CONTAINING DOMAIN PROTEIN"/>
    <property type="match status" value="1"/>
</dbReference>
<dbReference type="InterPro" id="IPR003591">
    <property type="entry name" value="Leu-rich_rpt_typical-subtyp"/>
</dbReference>
<dbReference type="InterPro" id="IPR032675">
    <property type="entry name" value="LRR_dom_sf"/>
</dbReference>
<dbReference type="GO" id="GO:0005737">
    <property type="term" value="C:cytoplasm"/>
    <property type="evidence" value="ECO:0007669"/>
    <property type="project" value="TreeGrafter"/>
</dbReference>
<feature type="compositionally biased region" description="Basic residues" evidence="3">
    <location>
        <begin position="434"/>
        <end position="448"/>
    </location>
</feature>
<feature type="compositionally biased region" description="Basic residues" evidence="3">
    <location>
        <begin position="373"/>
        <end position="384"/>
    </location>
</feature>
<gene>
    <name evidence="4" type="ORF">MSYG_1864</name>
</gene>
<reference evidence="5" key="1">
    <citation type="journal article" date="2017" name="Nucleic Acids Res.">
        <title>Proteogenomics produces comprehensive and highly accurate protein-coding gene annotation in a complete genome assembly of Malassezia sympodialis.</title>
        <authorList>
            <person name="Zhu Y."/>
            <person name="Engstroem P.G."/>
            <person name="Tellgren-Roth C."/>
            <person name="Baudo C.D."/>
            <person name="Kennell J.C."/>
            <person name="Sun S."/>
            <person name="Billmyre R.B."/>
            <person name="Schroeder M.S."/>
            <person name="Andersson A."/>
            <person name="Holm T."/>
            <person name="Sigurgeirsson B."/>
            <person name="Wu G."/>
            <person name="Sankaranarayanan S.R."/>
            <person name="Siddharthan R."/>
            <person name="Sanyal K."/>
            <person name="Lundeberg J."/>
            <person name="Nystedt B."/>
            <person name="Boekhout T."/>
            <person name="Dawson T.L. Jr."/>
            <person name="Heitman J."/>
            <person name="Scheynius A."/>
            <person name="Lehtioe J."/>
        </authorList>
    </citation>
    <scope>NUCLEOTIDE SEQUENCE [LARGE SCALE GENOMIC DNA]</scope>
    <source>
        <strain evidence="5">ATCC 42132</strain>
    </source>
</reference>
<dbReference type="SMART" id="SM00369">
    <property type="entry name" value="LRR_TYP"/>
    <property type="match status" value="4"/>
</dbReference>
<feature type="region of interest" description="Disordered" evidence="3">
    <location>
        <begin position="1"/>
        <end position="26"/>
    </location>
</feature>
<keyword evidence="1" id="KW-0433">Leucine-rich repeat</keyword>
<evidence type="ECO:0000313" key="4">
    <source>
        <dbReference type="EMBL" id="SHO77524.1"/>
    </source>
</evidence>
<dbReference type="AlphaFoldDB" id="M5ERN4"/>
<protein>
    <submittedName>
        <fullName evidence="4">Uncharacterized protein</fullName>
    </submittedName>
</protein>
<dbReference type="KEGG" id="msym:MSY001_3195"/>
<feature type="compositionally biased region" description="Pro residues" evidence="3">
    <location>
        <begin position="458"/>
        <end position="470"/>
    </location>
</feature>
<dbReference type="InterPro" id="IPR001611">
    <property type="entry name" value="Leu-rich_rpt"/>
</dbReference>